<dbReference type="GO" id="GO:0051301">
    <property type="term" value="P:cell division"/>
    <property type="evidence" value="ECO:0007669"/>
    <property type="project" value="UniProtKB-KW"/>
</dbReference>
<gene>
    <name evidence="8" type="primary">pal</name>
    <name evidence="11" type="ORF">SAMN02745165_02490</name>
</gene>
<dbReference type="PANTHER" id="PTHR30329:SF21">
    <property type="entry name" value="LIPOPROTEIN YIAD-RELATED"/>
    <property type="match status" value="1"/>
</dbReference>
<dbReference type="InterPro" id="IPR006664">
    <property type="entry name" value="OMP_bac"/>
</dbReference>
<proteinExistence type="inferred from homology"/>
<keyword evidence="4 8" id="KW-0564">Palmitate</keyword>
<dbReference type="PROSITE" id="PS51123">
    <property type="entry name" value="OMPA_2"/>
    <property type="match status" value="1"/>
</dbReference>
<dbReference type="GO" id="GO:0009279">
    <property type="term" value="C:cell outer membrane"/>
    <property type="evidence" value="ECO:0007669"/>
    <property type="project" value="UniProtKB-SubCell"/>
</dbReference>
<name>A0A1M6JRH7_MALRU</name>
<comment type="subcellular location">
    <subcellularLocation>
        <location evidence="8">Cell outer membrane</location>
        <topology evidence="8">Lipid-anchor</topology>
    </subcellularLocation>
</comment>
<dbReference type="HAMAP" id="MF_02204">
    <property type="entry name" value="Pal"/>
    <property type="match status" value="1"/>
</dbReference>
<evidence type="ECO:0000256" key="2">
    <source>
        <dbReference type="ARBA" id="ARBA00022729"/>
    </source>
</evidence>
<dbReference type="NCBIfam" id="TIGR02802">
    <property type="entry name" value="Pal_lipo"/>
    <property type="match status" value="1"/>
</dbReference>
<keyword evidence="5 8" id="KW-0998">Cell outer membrane</keyword>
<dbReference type="PANTHER" id="PTHR30329">
    <property type="entry name" value="STATOR ELEMENT OF FLAGELLAR MOTOR COMPLEX"/>
    <property type="match status" value="1"/>
</dbReference>
<dbReference type="PRINTS" id="PR01021">
    <property type="entry name" value="OMPADOMAIN"/>
</dbReference>
<dbReference type="AlphaFoldDB" id="A0A1M6JRH7"/>
<keyword evidence="1" id="KW-0132">Cell division</keyword>
<keyword evidence="7" id="KW-0131">Cell cycle</keyword>
<dbReference type="RefSeq" id="WP_072909062.1">
    <property type="nucleotide sequence ID" value="NZ_FQZT01000009.1"/>
</dbReference>
<accession>A0A1M6JRH7</accession>
<evidence type="ECO:0000313" key="11">
    <source>
        <dbReference type="EMBL" id="SHJ49327.1"/>
    </source>
</evidence>
<evidence type="ECO:0000256" key="4">
    <source>
        <dbReference type="ARBA" id="ARBA00023139"/>
    </source>
</evidence>
<dbReference type="PROSITE" id="PS51257">
    <property type="entry name" value="PROKAR_LIPOPROTEIN"/>
    <property type="match status" value="1"/>
</dbReference>
<feature type="chain" id="PRO_5013359611" description="Peptidoglycan-associated lipoprotein" evidence="9">
    <location>
        <begin position="20"/>
        <end position="184"/>
    </location>
</feature>
<protein>
    <recommendedName>
        <fullName evidence="8">Peptidoglycan-associated lipoprotein</fullName>
        <shortName evidence="8">PAL</shortName>
    </recommendedName>
</protein>
<keyword evidence="2 8" id="KW-0732">Signal</keyword>
<organism evidence="11 12">
    <name type="scientific">Malonomonas rubra DSM 5091</name>
    <dbReference type="NCBI Taxonomy" id="1122189"/>
    <lineage>
        <taxon>Bacteria</taxon>
        <taxon>Pseudomonadati</taxon>
        <taxon>Thermodesulfobacteriota</taxon>
        <taxon>Desulfuromonadia</taxon>
        <taxon>Desulfuromonadales</taxon>
        <taxon>Geopsychrobacteraceae</taxon>
        <taxon>Malonomonas</taxon>
    </lineage>
</organism>
<dbReference type="InterPro" id="IPR014169">
    <property type="entry name" value="Pal_lipo_C"/>
</dbReference>
<evidence type="ECO:0000256" key="3">
    <source>
        <dbReference type="ARBA" id="ARBA00023136"/>
    </source>
</evidence>
<sequence>MQNLSTRLLVMLFVLTLLAAGCAKKPVAEEAVVEETPQVSVVEEQQPVAVVEESVNEMPSSSSSSTMSAAEKAAAGLMRVYFDFDQYLLTDVAKDTLANNAKLLKAAPGVMVKIEGHCDERGSDEYNLALGEKRALATKNYLVSLGVSASRLSVISYGEEMPLDPAKTETAWAKNRRAEFKVKR</sequence>
<dbReference type="EMBL" id="FQZT01000009">
    <property type="protein sequence ID" value="SHJ49327.1"/>
    <property type="molecule type" value="Genomic_DNA"/>
</dbReference>
<dbReference type="InterPro" id="IPR036737">
    <property type="entry name" value="OmpA-like_sf"/>
</dbReference>
<evidence type="ECO:0000256" key="6">
    <source>
        <dbReference type="ARBA" id="ARBA00023288"/>
    </source>
</evidence>
<dbReference type="Gene3D" id="3.30.1330.60">
    <property type="entry name" value="OmpA-like domain"/>
    <property type="match status" value="1"/>
</dbReference>
<evidence type="ECO:0000313" key="12">
    <source>
        <dbReference type="Proteomes" id="UP000184171"/>
    </source>
</evidence>
<evidence type="ECO:0000256" key="8">
    <source>
        <dbReference type="HAMAP-Rule" id="MF_02204"/>
    </source>
</evidence>
<keyword evidence="3 8" id="KW-0472">Membrane</keyword>
<evidence type="ECO:0000256" key="7">
    <source>
        <dbReference type="ARBA" id="ARBA00023306"/>
    </source>
</evidence>
<comment type="similarity">
    <text evidence="8">Belongs to the Pal lipoprotein family.</text>
</comment>
<reference evidence="11 12" key="1">
    <citation type="submission" date="2016-11" db="EMBL/GenBank/DDBJ databases">
        <authorList>
            <person name="Jaros S."/>
            <person name="Januszkiewicz K."/>
            <person name="Wedrychowicz H."/>
        </authorList>
    </citation>
    <scope>NUCLEOTIDE SEQUENCE [LARGE SCALE GENOMIC DNA]</scope>
    <source>
        <strain evidence="11 12">DSM 5091</strain>
    </source>
</reference>
<dbReference type="OrthoDB" id="9809164at2"/>
<dbReference type="SUPFAM" id="SSF103088">
    <property type="entry name" value="OmpA-like"/>
    <property type="match status" value="1"/>
</dbReference>
<dbReference type="InterPro" id="IPR006665">
    <property type="entry name" value="OmpA-like"/>
</dbReference>
<dbReference type="InterPro" id="IPR039001">
    <property type="entry name" value="Pal"/>
</dbReference>
<dbReference type="InterPro" id="IPR050330">
    <property type="entry name" value="Bact_OuterMem_StrucFunc"/>
</dbReference>
<feature type="domain" description="OmpA-like" evidence="10">
    <location>
        <begin position="69"/>
        <end position="184"/>
    </location>
</feature>
<evidence type="ECO:0000259" key="10">
    <source>
        <dbReference type="PROSITE" id="PS51123"/>
    </source>
</evidence>
<keyword evidence="12" id="KW-1185">Reference proteome</keyword>
<evidence type="ECO:0000256" key="5">
    <source>
        <dbReference type="ARBA" id="ARBA00023237"/>
    </source>
</evidence>
<feature type="signal peptide" evidence="9">
    <location>
        <begin position="1"/>
        <end position="19"/>
    </location>
</feature>
<evidence type="ECO:0000256" key="1">
    <source>
        <dbReference type="ARBA" id="ARBA00022618"/>
    </source>
</evidence>
<evidence type="ECO:0000256" key="9">
    <source>
        <dbReference type="SAM" id="SignalP"/>
    </source>
</evidence>
<dbReference type="STRING" id="1122189.SAMN02745165_02490"/>
<dbReference type="Pfam" id="PF00691">
    <property type="entry name" value="OmpA"/>
    <property type="match status" value="1"/>
</dbReference>
<dbReference type="CDD" id="cd07185">
    <property type="entry name" value="OmpA_C-like"/>
    <property type="match status" value="1"/>
</dbReference>
<keyword evidence="6 8" id="KW-0449">Lipoprotein</keyword>
<dbReference type="Proteomes" id="UP000184171">
    <property type="component" value="Unassembled WGS sequence"/>
</dbReference>